<proteinExistence type="predicted"/>
<gene>
    <name evidence="1" type="ORF">M378DRAFT_550596</name>
</gene>
<dbReference type="AlphaFoldDB" id="A0A0C2SPN8"/>
<accession>A0A0C2SPN8</accession>
<keyword evidence="2" id="KW-1185">Reference proteome</keyword>
<dbReference type="HOGENOM" id="CLU_2084265_0_0_1"/>
<sequence length="117" mass="12967">MECLYSSALHDRCTHNWFAVGTTTGHHLALQASPACSVPKRRLSVFFGALIWPNRPWGNVVGFILTFRVPGNRSTYTASSFCRHIEQAFGLSELRTGFLVRSKSVGWILHGNAACKS</sequence>
<organism evidence="1 2">
    <name type="scientific">Amanita muscaria (strain Koide BX008)</name>
    <dbReference type="NCBI Taxonomy" id="946122"/>
    <lineage>
        <taxon>Eukaryota</taxon>
        <taxon>Fungi</taxon>
        <taxon>Dikarya</taxon>
        <taxon>Basidiomycota</taxon>
        <taxon>Agaricomycotina</taxon>
        <taxon>Agaricomycetes</taxon>
        <taxon>Agaricomycetidae</taxon>
        <taxon>Agaricales</taxon>
        <taxon>Pluteineae</taxon>
        <taxon>Amanitaceae</taxon>
        <taxon>Amanita</taxon>
    </lineage>
</organism>
<evidence type="ECO:0000313" key="1">
    <source>
        <dbReference type="EMBL" id="KIL55959.1"/>
    </source>
</evidence>
<protein>
    <submittedName>
        <fullName evidence="1">Uncharacterized protein</fullName>
    </submittedName>
</protein>
<evidence type="ECO:0000313" key="2">
    <source>
        <dbReference type="Proteomes" id="UP000054549"/>
    </source>
</evidence>
<reference evidence="1 2" key="1">
    <citation type="submission" date="2014-04" db="EMBL/GenBank/DDBJ databases">
        <title>Evolutionary Origins and Diversification of the Mycorrhizal Mutualists.</title>
        <authorList>
            <consortium name="DOE Joint Genome Institute"/>
            <consortium name="Mycorrhizal Genomics Consortium"/>
            <person name="Kohler A."/>
            <person name="Kuo A."/>
            <person name="Nagy L.G."/>
            <person name="Floudas D."/>
            <person name="Copeland A."/>
            <person name="Barry K.W."/>
            <person name="Cichocki N."/>
            <person name="Veneault-Fourrey C."/>
            <person name="LaButti K."/>
            <person name="Lindquist E.A."/>
            <person name="Lipzen A."/>
            <person name="Lundell T."/>
            <person name="Morin E."/>
            <person name="Murat C."/>
            <person name="Riley R."/>
            <person name="Ohm R."/>
            <person name="Sun H."/>
            <person name="Tunlid A."/>
            <person name="Henrissat B."/>
            <person name="Grigoriev I.V."/>
            <person name="Hibbett D.S."/>
            <person name="Martin F."/>
        </authorList>
    </citation>
    <scope>NUCLEOTIDE SEQUENCE [LARGE SCALE GENOMIC DNA]</scope>
    <source>
        <strain evidence="1 2">Koide BX008</strain>
    </source>
</reference>
<name>A0A0C2SPN8_AMAMK</name>
<dbReference type="EMBL" id="KN818458">
    <property type="protein sequence ID" value="KIL55959.1"/>
    <property type="molecule type" value="Genomic_DNA"/>
</dbReference>
<dbReference type="Proteomes" id="UP000054549">
    <property type="component" value="Unassembled WGS sequence"/>
</dbReference>
<dbReference type="InParanoid" id="A0A0C2SPN8"/>